<feature type="region of interest" description="Disordered" evidence="1">
    <location>
        <begin position="76"/>
        <end position="100"/>
    </location>
</feature>
<proteinExistence type="predicted"/>
<dbReference type="Proteomes" id="UP001642540">
    <property type="component" value="Unassembled WGS sequence"/>
</dbReference>
<name>A0ABP1QHH8_9HEXA</name>
<dbReference type="EMBL" id="CAXLJM020000031">
    <property type="protein sequence ID" value="CAL8099408.1"/>
    <property type="molecule type" value="Genomic_DNA"/>
</dbReference>
<organism evidence="2 3">
    <name type="scientific">Orchesella dallaii</name>
    <dbReference type="NCBI Taxonomy" id="48710"/>
    <lineage>
        <taxon>Eukaryota</taxon>
        <taxon>Metazoa</taxon>
        <taxon>Ecdysozoa</taxon>
        <taxon>Arthropoda</taxon>
        <taxon>Hexapoda</taxon>
        <taxon>Collembola</taxon>
        <taxon>Entomobryomorpha</taxon>
        <taxon>Entomobryoidea</taxon>
        <taxon>Orchesellidae</taxon>
        <taxon>Orchesellinae</taxon>
        <taxon>Orchesella</taxon>
    </lineage>
</organism>
<evidence type="ECO:0000313" key="2">
    <source>
        <dbReference type="EMBL" id="CAL8099408.1"/>
    </source>
</evidence>
<sequence>MLTCSDLQTMQQLKADHRHCVVAGTKSRLWTRRKLLQFQVILRREPSATAASPLLVHHHTTLLQASITDLLSSPAPVAAHSSPGRAAAGNKRNSSSHKYWDRRSPFCHHHRMTLRLRLSWNLSSVLTT</sequence>
<keyword evidence="3" id="KW-1185">Reference proteome</keyword>
<comment type="caution">
    <text evidence="2">The sequence shown here is derived from an EMBL/GenBank/DDBJ whole genome shotgun (WGS) entry which is preliminary data.</text>
</comment>
<gene>
    <name evidence="2" type="ORF">ODALV1_LOCUS10230</name>
</gene>
<protein>
    <submittedName>
        <fullName evidence="2">Uncharacterized protein</fullName>
    </submittedName>
</protein>
<reference evidence="2 3" key="1">
    <citation type="submission" date="2024-08" db="EMBL/GenBank/DDBJ databases">
        <authorList>
            <person name="Cucini C."/>
            <person name="Frati F."/>
        </authorList>
    </citation>
    <scope>NUCLEOTIDE SEQUENCE [LARGE SCALE GENOMIC DNA]</scope>
</reference>
<evidence type="ECO:0000313" key="3">
    <source>
        <dbReference type="Proteomes" id="UP001642540"/>
    </source>
</evidence>
<accession>A0ABP1QHH8</accession>
<evidence type="ECO:0000256" key="1">
    <source>
        <dbReference type="SAM" id="MobiDB-lite"/>
    </source>
</evidence>